<dbReference type="InterPro" id="IPR012678">
    <property type="entry name" value="Ribosomal_uL23/eL15/eS24_sf"/>
</dbReference>
<dbReference type="EMBL" id="BART01012681">
    <property type="protein sequence ID" value="GAG84001.1"/>
    <property type="molecule type" value="Genomic_DNA"/>
</dbReference>
<dbReference type="Gene3D" id="3.30.70.3370">
    <property type="match status" value="1"/>
</dbReference>
<reference evidence="3" key="1">
    <citation type="journal article" date="2014" name="Front. Microbiol.">
        <title>High frequency of phylogenetically diverse reductive dehalogenase-homologous genes in deep subseafloor sedimentary metagenomes.</title>
        <authorList>
            <person name="Kawai M."/>
            <person name="Futagami T."/>
            <person name="Toyoda A."/>
            <person name="Takaki Y."/>
            <person name="Nishi S."/>
            <person name="Hori S."/>
            <person name="Arai W."/>
            <person name="Tsubouchi T."/>
            <person name="Morono Y."/>
            <person name="Uchiyama I."/>
            <person name="Ito T."/>
            <person name="Fujiyama A."/>
            <person name="Inagaki F."/>
            <person name="Takami H."/>
        </authorList>
    </citation>
    <scope>NUCLEOTIDE SEQUENCE</scope>
    <source>
        <strain evidence="3">Expedition CK06-06</strain>
    </source>
</reference>
<dbReference type="SUPFAM" id="SSF54189">
    <property type="entry name" value="Ribosomal proteins S24e, L23 and L15e"/>
    <property type="match status" value="1"/>
</dbReference>
<sequence length="118" mass="14176">MSFNIEILEEKKNPVIDRNEVKFRIEHLDASTPNRLDVKKKIAAMKNANEKYTIIRKIQTKFGSTDDIGLANIYQDSKELQFYEPFHIQVRNLPKDTREEIYKLKKRKEPYNHLFEYD</sequence>
<dbReference type="AlphaFoldDB" id="X1CID0"/>
<evidence type="ECO:0008006" key="4">
    <source>
        <dbReference type="Google" id="ProtNLM"/>
    </source>
</evidence>
<dbReference type="GO" id="GO:0005840">
    <property type="term" value="C:ribosome"/>
    <property type="evidence" value="ECO:0007669"/>
    <property type="project" value="UniProtKB-KW"/>
</dbReference>
<gene>
    <name evidence="3" type="ORF">S01H4_26328</name>
</gene>
<evidence type="ECO:0000313" key="3">
    <source>
        <dbReference type="EMBL" id="GAG84001.1"/>
    </source>
</evidence>
<protein>
    <recommendedName>
        <fullName evidence="4">30S ribosomal protein S24e</fullName>
    </recommendedName>
</protein>
<dbReference type="GO" id="GO:0006412">
    <property type="term" value="P:translation"/>
    <property type="evidence" value="ECO:0007669"/>
    <property type="project" value="InterPro"/>
</dbReference>
<dbReference type="InterPro" id="IPR053709">
    <property type="entry name" value="eRP_eS24_sf"/>
</dbReference>
<dbReference type="HAMAP" id="MF_00545">
    <property type="entry name" value="Ribosomal_eS24"/>
    <property type="match status" value="1"/>
</dbReference>
<comment type="caution">
    <text evidence="3">The sequence shown here is derived from an EMBL/GenBank/DDBJ whole genome shotgun (WGS) entry which is preliminary data.</text>
</comment>
<keyword evidence="1" id="KW-0689">Ribosomal protein</keyword>
<dbReference type="InterPro" id="IPR001976">
    <property type="entry name" value="Ribosomal_eS24"/>
</dbReference>
<accession>X1CID0</accession>
<name>X1CID0_9ZZZZ</name>
<keyword evidence="2" id="KW-0687">Ribonucleoprotein</keyword>
<evidence type="ECO:0000256" key="1">
    <source>
        <dbReference type="ARBA" id="ARBA00022980"/>
    </source>
</evidence>
<dbReference type="GO" id="GO:0003735">
    <property type="term" value="F:structural constituent of ribosome"/>
    <property type="evidence" value="ECO:0007669"/>
    <property type="project" value="InterPro"/>
</dbReference>
<dbReference type="Pfam" id="PF01282">
    <property type="entry name" value="Ribosomal_S24e"/>
    <property type="match status" value="1"/>
</dbReference>
<proteinExistence type="inferred from homology"/>
<dbReference type="GO" id="GO:1990904">
    <property type="term" value="C:ribonucleoprotein complex"/>
    <property type="evidence" value="ECO:0007669"/>
    <property type="project" value="UniProtKB-KW"/>
</dbReference>
<organism evidence="3">
    <name type="scientific">marine sediment metagenome</name>
    <dbReference type="NCBI Taxonomy" id="412755"/>
    <lineage>
        <taxon>unclassified sequences</taxon>
        <taxon>metagenomes</taxon>
        <taxon>ecological metagenomes</taxon>
    </lineage>
</organism>
<evidence type="ECO:0000256" key="2">
    <source>
        <dbReference type="ARBA" id="ARBA00023274"/>
    </source>
</evidence>